<dbReference type="GO" id="GO:0003677">
    <property type="term" value="F:DNA binding"/>
    <property type="evidence" value="ECO:0007669"/>
    <property type="project" value="UniProtKB-KW"/>
</dbReference>
<proteinExistence type="inferred from homology"/>
<dbReference type="RefSeq" id="WP_114368630.1">
    <property type="nucleotide sequence ID" value="NZ_QPEX01000017.1"/>
</dbReference>
<dbReference type="AlphaFoldDB" id="A0A368KSQ1"/>
<evidence type="ECO:0000256" key="3">
    <source>
        <dbReference type="ARBA" id="ARBA00023172"/>
    </source>
</evidence>
<dbReference type="Pfam" id="PF00589">
    <property type="entry name" value="Phage_integrase"/>
    <property type="match status" value="1"/>
</dbReference>
<sequence>MVSPRFWLVDVGNQIHTRARAGSQIRAIFRTLSGLRVSEISALKLREVVLTETRPHIIVSNGKGGKRRKVPLWLDRQTLSEIAAWKAVRDSQWADPDCPFVCNLRKGESGQPLGVRALQHRFKTILRTYLAPDRVEQLSIHSGRHSFASHLLKRGFSLVQVRDWLGHSSIATTSVYLHTDPDEGSEVLEAFAF</sequence>
<dbReference type="InterPro" id="IPR050090">
    <property type="entry name" value="Tyrosine_recombinase_XerCD"/>
</dbReference>
<organism evidence="5 6">
    <name type="scientific">Bremerella cremea</name>
    <dbReference type="NCBI Taxonomy" id="1031537"/>
    <lineage>
        <taxon>Bacteria</taxon>
        <taxon>Pseudomonadati</taxon>
        <taxon>Planctomycetota</taxon>
        <taxon>Planctomycetia</taxon>
        <taxon>Pirellulales</taxon>
        <taxon>Pirellulaceae</taxon>
        <taxon>Bremerella</taxon>
    </lineage>
</organism>
<comment type="similarity">
    <text evidence="1">Belongs to the 'phage' integrase family.</text>
</comment>
<feature type="domain" description="Tyr recombinase" evidence="4">
    <location>
        <begin position="2"/>
        <end position="189"/>
    </location>
</feature>
<dbReference type="CDD" id="cd00397">
    <property type="entry name" value="DNA_BRE_C"/>
    <property type="match status" value="1"/>
</dbReference>
<gene>
    <name evidence="5" type="ORF">DTL42_10220</name>
</gene>
<dbReference type="GO" id="GO:0006310">
    <property type="term" value="P:DNA recombination"/>
    <property type="evidence" value="ECO:0007669"/>
    <property type="project" value="UniProtKB-KW"/>
</dbReference>
<keyword evidence="2" id="KW-0238">DNA-binding</keyword>
<protein>
    <submittedName>
        <fullName evidence="5">Site-specific integrase</fullName>
    </submittedName>
</protein>
<dbReference type="InterPro" id="IPR013762">
    <property type="entry name" value="Integrase-like_cat_sf"/>
</dbReference>
<dbReference type="PANTHER" id="PTHR30349">
    <property type="entry name" value="PHAGE INTEGRASE-RELATED"/>
    <property type="match status" value="1"/>
</dbReference>
<evidence type="ECO:0000256" key="1">
    <source>
        <dbReference type="ARBA" id="ARBA00008857"/>
    </source>
</evidence>
<dbReference type="InterPro" id="IPR002104">
    <property type="entry name" value="Integrase_catalytic"/>
</dbReference>
<evidence type="ECO:0000259" key="4">
    <source>
        <dbReference type="PROSITE" id="PS51898"/>
    </source>
</evidence>
<dbReference type="Gene3D" id="1.10.443.10">
    <property type="entry name" value="Intergrase catalytic core"/>
    <property type="match status" value="1"/>
</dbReference>
<evidence type="ECO:0000256" key="2">
    <source>
        <dbReference type="ARBA" id="ARBA00023125"/>
    </source>
</evidence>
<dbReference type="EMBL" id="QPEX01000017">
    <property type="protein sequence ID" value="RCS51923.1"/>
    <property type="molecule type" value="Genomic_DNA"/>
</dbReference>
<dbReference type="InterPro" id="IPR011010">
    <property type="entry name" value="DNA_brk_join_enz"/>
</dbReference>
<keyword evidence="3" id="KW-0233">DNA recombination</keyword>
<dbReference type="Proteomes" id="UP000253562">
    <property type="component" value="Unassembled WGS sequence"/>
</dbReference>
<accession>A0A368KSQ1</accession>
<reference evidence="5 6" key="1">
    <citation type="submission" date="2018-07" db="EMBL/GenBank/DDBJ databases">
        <title>Comparative genomes isolates from brazilian mangrove.</title>
        <authorList>
            <person name="De Araujo J.E."/>
            <person name="Taketani R.G."/>
            <person name="Silva M.C.P."/>
            <person name="Lourenco M.V."/>
            <person name="Oliveira V.M."/>
            <person name="Andreote F.D."/>
        </authorList>
    </citation>
    <scope>NUCLEOTIDE SEQUENCE [LARGE SCALE GENOMIC DNA]</scope>
    <source>
        <strain evidence="5 6">HEX PRIS-MGV</strain>
    </source>
</reference>
<comment type="caution">
    <text evidence="5">The sequence shown here is derived from an EMBL/GenBank/DDBJ whole genome shotgun (WGS) entry which is preliminary data.</text>
</comment>
<dbReference type="PROSITE" id="PS51898">
    <property type="entry name" value="TYR_RECOMBINASE"/>
    <property type="match status" value="1"/>
</dbReference>
<dbReference type="SUPFAM" id="SSF56349">
    <property type="entry name" value="DNA breaking-rejoining enzymes"/>
    <property type="match status" value="1"/>
</dbReference>
<dbReference type="OrthoDB" id="9771888at2"/>
<name>A0A368KSQ1_9BACT</name>
<evidence type="ECO:0000313" key="6">
    <source>
        <dbReference type="Proteomes" id="UP000253562"/>
    </source>
</evidence>
<dbReference type="GO" id="GO:0015074">
    <property type="term" value="P:DNA integration"/>
    <property type="evidence" value="ECO:0007669"/>
    <property type="project" value="InterPro"/>
</dbReference>
<evidence type="ECO:0000313" key="5">
    <source>
        <dbReference type="EMBL" id="RCS51923.1"/>
    </source>
</evidence>
<dbReference type="PANTHER" id="PTHR30349:SF41">
    <property type="entry name" value="INTEGRASE_RECOMBINASE PROTEIN MJ0367-RELATED"/>
    <property type="match status" value="1"/>
</dbReference>